<reference evidence="3" key="1">
    <citation type="journal article" date="2019" name="Int. J. Syst. Evol. Microbiol.">
        <title>The Global Catalogue of Microorganisms (GCM) 10K type strain sequencing project: providing services to taxonomists for standard genome sequencing and annotation.</title>
        <authorList>
            <consortium name="The Broad Institute Genomics Platform"/>
            <consortium name="The Broad Institute Genome Sequencing Center for Infectious Disease"/>
            <person name="Wu L."/>
            <person name="Ma J."/>
        </authorList>
    </citation>
    <scope>NUCLEOTIDE SEQUENCE [LARGE SCALE GENOMIC DNA]</scope>
    <source>
        <strain evidence="3">CECT 7956</strain>
    </source>
</reference>
<keyword evidence="1" id="KW-0812">Transmembrane</keyword>
<accession>A0ABV7YXY5</accession>
<feature type="transmembrane region" description="Helical" evidence="1">
    <location>
        <begin position="126"/>
        <end position="147"/>
    </location>
</feature>
<evidence type="ECO:0000313" key="3">
    <source>
        <dbReference type="Proteomes" id="UP001595616"/>
    </source>
</evidence>
<keyword evidence="1" id="KW-1133">Transmembrane helix</keyword>
<keyword evidence="1" id="KW-0472">Membrane</keyword>
<sequence>MKTKNNKLIGLIMLTIGLGIFFYWGNILTQMVYLPFSGRTTEAKIIGFKSKGSKWIVKNGNNGSKSVLTGKSPFFEFVSNNNEIIKSQSKAPQVFVFFNYSIGEKISVAYPIGDTANAVILNWREIPGLLLMLAFGFLIIVVAWSILRGQKI</sequence>
<evidence type="ECO:0000256" key="1">
    <source>
        <dbReference type="SAM" id="Phobius"/>
    </source>
</evidence>
<organism evidence="2 3">
    <name type="scientific">Lacihabitans lacunae</name>
    <dbReference type="NCBI Taxonomy" id="1028214"/>
    <lineage>
        <taxon>Bacteria</taxon>
        <taxon>Pseudomonadati</taxon>
        <taxon>Bacteroidota</taxon>
        <taxon>Cytophagia</taxon>
        <taxon>Cytophagales</taxon>
        <taxon>Leadbetterellaceae</taxon>
        <taxon>Lacihabitans</taxon>
    </lineage>
</organism>
<feature type="transmembrane region" description="Helical" evidence="1">
    <location>
        <begin position="7"/>
        <end position="25"/>
    </location>
</feature>
<dbReference type="EMBL" id="JBHRYQ010000001">
    <property type="protein sequence ID" value="MFC3812178.1"/>
    <property type="molecule type" value="Genomic_DNA"/>
</dbReference>
<proteinExistence type="predicted"/>
<gene>
    <name evidence="2" type="ORF">ACFOOI_16070</name>
</gene>
<comment type="caution">
    <text evidence="2">The sequence shown here is derived from an EMBL/GenBank/DDBJ whole genome shotgun (WGS) entry which is preliminary data.</text>
</comment>
<protein>
    <recommendedName>
        <fullName evidence="4">DUF3592 domain-containing protein</fullName>
    </recommendedName>
</protein>
<dbReference type="Proteomes" id="UP001595616">
    <property type="component" value="Unassembled WGS sequence"/>
</dbReference>
<evidence type="ECO:0008006" key="4">
    <source>
        <dbReference type="Google" id="ProtNLM"/>
    </source>
</evidence>
<name>A0ABV7YXY5_9BACT</name>
<evidence type="ECO:0000313" key="2">
    <source>
        <dbReference type="EMBL" id="MFC3812178.1"/>
    </source>
</evidence>
<keyword evidence="3" id="KW-1185">Reference proteome</keyword>
<dbReference type="RefSeq" id="WP_379839045.1">
    <property type="nucleotide sequence ID" value="NZ_JBHRYQ010000001.1"/>
</dbReference>